<proteinExistence type="predicted"/>
<accession>A0A4E0QMA2</accession>
<organism evidence="1 2">
    <name type="scientific">Candidatus Thiomargarita nelsonii</name>
    <dbReference type="NCBI Taxonomy" id="1003181"/>
    <lineage>
        <taxon>Bacteria</taxon>
        <taxon>Pseudomonadati</taxon>
        <taxon>Pseudomonadota</taxon>
        <taxon>Gammaproteobacteria</taxon>
        <taxon>Thiotrichales</taxon>
        <taxon>Thiotrichaceae</taxon>
        <taxon>Thiomargarita</taxon>
    </lineage>
</organism>
<dbReference type="Gene3D" id="3.40.50.300">
    <property type="entry name" value="P-loop containing nucleotide triphosphate hydrolases"/>
    <property type="match status" value="1"/>
</dbReference>
<evidence type="ECO:0000313" key="2">
    <source>
        <dbReference type="Proteomes" id="UP000030428"/>
    </source>
</evidence>
<reference evidence="1 2" key="1">
    <citation type="journal article" date="2016" name="Front. Microbiol.">
        <title>Single-Cell (Meta-)Genomics of a Dimorphic Candidatus Thiomargarita nelsonii Reveals Genomic Plasticity.</title>
        <authorList>
            <person name="Flood B.E."/>
            <person name="Fliss P."/>
            <person name="Jones D.S."/>
            <person name="Dick G.J."/>
            <person name="Jain S."/>
            <person name="Kaster A.K."/>
            <person name="Winkel M."/>
            <person name="Mussmann M."/>
            <person name="Bailey J."/>
        </authorList>
    </citation>
    <scope>NUCLEOTIDE SEQUENCE [LARGE SCALE GENOMIC DNA]</scope>
    <source>
        <strain evidence="1">Hydrate Ridge</strain>
    </source>
</reference>
<dbReference type="Proteomes" id="UP000030428">
    <property type="component" value="Unassembled WGS sequence"/>
</dbReference>
<keyword evidence="2" id="KW-1185">Reference proteome</keyword>
<dbReference type="AlphaFoldDB" id="A0A4E0QMA2"/>
<comment type="caution">
    <text evidence="1">The sequence shown here is derived from an EMBL/GenBank/DDBJ whole genome shotgun (WGS) entry which is preliminary data.</text>
</comment>
<dbReference type="EMBL" id="JSZA02000154">
    <property type="protein sequence ID" value="TGO02353.1"/>
    <property type="molecule type" value="Genomic_DNA"/>
</dbReference>
<evidence type="ECO:0008006" key="3">
    <source>
        <dbReference type="Google" id="ProtNLM"/>
    </source>
</evidence>
<dbReference type="SUPFAM" id="SSF52540">
    <property type="entry name" value="P-loop containing nucleoside triphosphate hydrolases"/>
    <property type="match status" value="1"/>
</dbReference>
<sequence length="116" mass="13826">MFSQITLENLAVFRKLEWQPHKSLNLIIGKNDTGKTHLLKTRNKIARRIEEYNKRQFHSESWEDKIANKLLWTFQPALWELNTRQGQSKLKVEVNFYNESLYFRLGEKNTTTISAN</sequence>
<evidence type="ECO:0000313" key="1">
    <source>
        <dbReference type="EMBL" id="TGO02353.1"/>
    </source>
</evidence>
<name>A0A4E0QMA2_9GAMM</name>
<gene>
    <name evidence="1" type="ORF">PN36_26390</name>
</gene>
<dbReference type="InterPro" id="IPR027417">
    <property type="entry name" value="P-loop_NTPase"/>
</dbReference>
<protein>
    <recommendedName>
        <fullName evidence="3">AAA domain-containing protein</fullName>
    </recommendedName>
</protein>